<dbReference type="EC" id="2.1.1.193" evidence="3 12"/>
<dbReference type="PANTHER" id="PTHR30027">
    <property type="entry name" value="RIBOSOMAL RNA SMALL SUBUNIT METHYLTRANSFERASE E"/>
    <property type="match status" value="1"/>
</dbReference>
<keyword evidence="9 12" id="KW-0949">S-adenosyl-L-methionine</keyword>
<dbReference type="PANTHER" id="PTHR30027:SF3">
    <property type="entry name" value="16S RRNA (URACIL(1498)-N(3))-METHYLTRANSFERASE"/>
    <property type="match status" value="1"/>
</dbReference>
<dbReference type="GO" id="GO:0070475">
    <property type="term" value="P:rRNA base methylation"/>
    <property type="evidence" value="ECO:0007669"/>
    <property type="project" value="TreeGrafter"/>
</dbReference>
<keyword evidence="6 12" id="KW-0698">rRNA processing</keyword>
<dbReference type="InterPro" id="IPR046886">
    <property type="entry name" value="RsmE_MTase_dom"/>
</dbReference>
<evidence type="ECO:0000259" key="14">
    <source>
        <dbReference type="Pfam" id="PF20260"/>
    </source>
</evidence>
<evidence type="ECO:0000256" key="2">
    <source>
        <dbReference type="ARBA" id="ARBA00005528"/>
    </source>
</evidence>
<dbReference type="InterPro" id="IPR029026">
    <property type="entry name" value="tRNA_m1G_MTases_N"/>
</dbReference>
<evidence type="ECO:0000256" key="3">
    <source>
        <dbReference type="ARBA" id="ARBA00012328"/>
    </source>
</evidence>
<evidence type="ECO:0000256" key="7">
    <source>
        <dbReference type="ARBA" id="ARBA00022603"/>
    </source>
</evidence>
<evidence type="ECO:0000256" key="4">
    <source>
        <dbReference type="ARBA" id="ARBA00013673"/>
    </source>
</evidence>
<keyword evidence="7 12" id="KW-0489">Methyltransferase</keyword>
<dbReference type="Pfam" id="PF04452">
    <property type="entry name" value="Methyltrans_RNA"/>
    <property type="match status" value="1"/>
</dbReference>
<feature type="domain" description="Ribosomal RNA small subunit methyltransferase E methyltransferase" evidence="13">
    <location>
        <begin position="75"/>
        <end position="235"/>
    </location>
</feature>
<dbReference type="NCBIfam" id="NF008692">
    <property type="entry name" value="PRK11713.1-5"/>
    <property type="match status" value="1"/>
</dbReference>
<dbReference type="InterPro" id="IPR006700">
    <property type="entry name" value="RsmE"/>
</dbReference>
<name>A0A926DDU5_9FIRM</name>
<evidence type="ECO:0000256" key="1">
    <source>
        <dbReference type="ARBA" id="ARBA00004496"/>
    </source>
</evidence>
<evidence type="ECO:0000313" key="16">
    <source>
        <dbReference type="Proteomes" id="UP000620366"/>
    </source>
</evidence>
<feature type="domain" description="Ribosomal RNA small subunit methyltransferase E PUA-like" evidence="14">
    <location>
        <begin position="18"/>
        <end position="65"/>
    </location>
</feature>
<dbReference type="EMBL" id="JACRSP010000002">
    <property type="protein sequence ID" value="MBC8536017.1"/>
    <property type="molecule type" value="Genomic_DNA"/>
</dbReference>
<organism evidence="15 16">
    <name type="scientific">Feifania hominis</name>
    <dbReference type="NCBI Taxonomy" id="2763660"/>
    <lineage>
        <taxon>Bacteria</taxon>
        <taxon>Bacillati</taxon>
        <taxon>Bacillota</taxon>
        <taxon>Clostridia</taxon>
        <taxon>Eubacteriales</taxon>
        <taxon>Feifaniaceae</taxon>
        <taxon>Feifania</taxon>
    </lineage>
</organism>
<dbReference type="SUPFAM" id="SSF88697">
    <property type="entry name" value="PUA domain-like"/>
    <property type="match status" value="1"/>
</dbReference>
<dbReference type="NCBIfam" id="TIGR00046">
    <property type="entry name" value="RsmE family RNA methyltransferase"/>
    <property type="match status" value="1"/>
</dbReference>
<dbReference type="RefSeq" id="WP_249299773.1">
    <property type="nucleotide sequence ID" value="NZ_JACRSP010000002.1"/>
</dbReference>
<dbReference type="InterPro" id="IPR015947">
    <property type="entry name" value="PUA-like_sf"/>
</dbReference>
<dbReference type="InterPro" id="IPR046887">
    <property type="entry name" value="RsmE_PUA-like"/>
</dbReference>
<reference evidence="15" key="1">
    <citation type="submission" date="2020-08" db="EMBL/GenBank/DDBJ databases">
        <title>Genome public.</title>
        <authorList>
            <person name="Liu C."/>
            <person name="Sun Q."/>
        </authorList>
    </citation>
    <scope>NUCLEOTIDE SEQUENCE</scope>
    <source>
        <strain evidence="15">BX7</strain>
    </source>
</reference>
<dbReference type="CDD" id="cd18084">
    <property type="entry name" value="RsmE-like"/>
    <property type="match status" value="1"/>
</dbReference>
<evidence type="ECO:0000256" key="8">
    <source>
        <dbReference type="ARBA" id="ARBA00022679"/>
    </source>
</evidence>
<evidence type="ECO:0000256" key="12">
    <source>
        <dbReference type="PIRNR" id="PIRNR015601"/>
    </source>
</evidence>
<dbReference type="GO" id="GO:0070042">
    <property type="term" value="F:rRNA (uridine-N3-)-methyltransferase activity"/>
    <property type="evidence" value="ECO:0007669"/>
    <property type="project" value="TreeGrafter"/>
</dbReference>
<evidence type="ECO:0000256" key="6">
    <source>
        <dbReference type="ARBA" id="ARBA00022552"/>
    </source>
</evidence>
<evidence type="ECO:0000256" key="5">
    <source>
        <dbReference type="ARBA" id="ARBA00022490"/>
    </source>
</evidence>
<evidence type="ECO:0000313" key="15">
    <source>
        <dbReference type="EMBL" id="MBC8536017.1"/>
    </source>
</evidence>
<dbReference type="GO" id="GO:0005737">
    <property type="term" value="C:cytoplasm"/>
    <property type="evidence" value="ECO:0007669"/>
    <property type="project" value="UniProtKB-SubCell"/>
</dbReference>
<dbReference type="InterPro" id="IPR029028">
    <property type="entry name" value="Alpha/beta_knot_MTases"/>
</dbReference>
<gene>
    <name evidence="15" type="ORF">H8695_04850</name>
</gene>
<proteinExistence type="inferred from homology"/>
<comment type="caution">
    <text evidence="15">The sequence shown here is derived from an EMBL/GenBank/DDBJ whole genome shotgun (WGS) entry which is preliminary data.</text>
</comment>
<dbReference type="Gene3D" id="3.40.1280.10">
    <property type="match status" value="1"/>
</dbReference>
<dbReference type="Proteomes" id="UP000620366">
    <property type="component" value="Unassembled WGS sequence"/>
</dbReference>
<accession>A0A926DDU5</accession>
<evidence type="ECO:0000256" key="11">
    <source>
        <dbReference type="ARBA" id="ARBA00047944"/>
    </source>
</evidence>
<evidence type="ECO:0000256" key="9">
    <source>
        <dbReference type="ARBA" id="ARBA00022691"/>
    </source>
</evidence>
<evidence type="ECO:0000256" key="10">
    <source>
        <dbReference type="ARBA" id="ARBA00025699"/>
    </source>
</evidence>
<keyword evidence="5 12" id="KW-0963">Cytoplasm</keyword>
<sequence length="242" mass="26187">MRRFFCAAQDVSTNRIILRGQDAEHITRVLRLAPGDEVVVCDGEQTDYICRIAATARTQVELDILRREQNGSEPTIEVALYQCLPKGDKMDGIVKRCVELGVHTIVPVISKRCVSRPQAAALEKKIVRYGQIAYEAAKQSGRGIVPRVCAALELEAALAQIASGGGCPVFLYEAERERTLRSAPAAQAYQIVVGPEGGFDTAEATLARSLGMEPYTLGPRILRTETAGACALAALMTLTNNL</sequence>
<comment type="function">
    <text evidence="10 12">Specifically methylates the N3 position of the uracil ring of uridine 1498 (m3U1498) in 16S rRNA. Acts on the fully assembled 30S ribosomal subunit.</text>
</comment>
<dbReference type="SUPFAM" id="SSF75217">
    <property type="entry name" value="alpha/beta knot"/>
    <property type="match status" value="1"/>
</dbReference>
<evidence type="ECO:0000259" key="13">
    <source>
        <dbReference type="Pfam" id="PF04452"/>
    </source>
</evidence>
<comment type="similarity">
    <text evidence="2 12">Belongs to the RNA methyltransferase RsmE family.</text>
</comment>
<keyword evidence="16" id="KW-1185">Reference proteome</keyword>
<comment type="catalytic activity">
    <reaction evidence="11 12">
        <text>uridine(1498) in 16S rRNA + S-adenosyl-L-methionine = N(3)-methyluridine(1498) in 16S rRNA + S-adenosyl-L-homocysteine + H(+)</text>
        <dbReference type="Rhea" id="RHEA:42920"/>
        <dbReference type="Rhea" id="RHEA-COMP:10283"/>
        <dbReference type="Rhea" id="RHEA-COMP:10284"/>
        <dbReference type="ChEBI" id="CHEBI:15378"/>
        <dbReference type="ChEBI" id="CHEBI:57856"/>
        <dbReference type="ChEBI" id="CHEBI:59789"/>
        <dbReference type="ChEBI" id="CHEBI:65315"/>
        <dbReference type="ChEBI" id="CHEBI:74502"/>
        <dbReference type="EC" id="2.1.1.193"/>
    </reaction>
</comment>
<protein>
    <recommendedName>
        <fullName evidence="4 12">Ribosomal RNA small subunit methyltransferase E</fullName>
        <ecNumber evidence="3 12">2.1.1.193</ecNumber>
    </recommendedName>
</protein>
<dbReference type="Pfam" id="PF20260">
    <property type="entry name" value="PUA_4"/>
    <property type="match status" value="1"/>
</dbReference>
<comment type="subcellular location">
    <subcellularLocation>
        <location evidence="1 12">Cytoplasm</location>
    </subcellularLocation>
</comment>
<dbReference type="AlphaFoldDB" id="A0A926DDU5"/>
<keyword evidence="8 12" id="KW-0808">Transferase</keyword>
<dbReference type="PIRSF" id="PIRSF015601">
    <property type="entry name" value="MTase_slr0722"/>
    <property type="match status" value="1"/>
</dbReference>